<protein>
    <submittedName>
        <fullName evidence="2">Glucuronosyltransferase</fullName>
    </submittedName>
</protein>
<sequence>MWPQLVFLSVLFFAFTVNGYKILIYNPKLGQSHVNFMGKLADVLVNAGHAISVGGFLACFVETLIVDPIVKSSETAIREFYPDFDSDAAFANAAFVFVNAQRPYSRTSECLHCFEGQQPPKSRTGKPNPPAAAVRDCLPLGRRHATDYLVGPVFHPQPKWLGYLLSSWSGAIRLVTPVTQKVLINQTGEKEKQNRNKNEKGRKSGTHFCYQWGAERMDGTIMTVIPRKKNFKQTG</sequence>
<organism evidence="1 2">
    <name type="scientific">Panagrellus redivivus</name>
    <name type="common">Microworm</name>
    <dbReference type="NCBI Taxonomy" id="6233"/>
    <lineage>
        <taxon>Eukaryota</taxon>
        <taxon>Metazoa</taxon>
        <taxon>Ecdysozoa</taxon>
        <taxon>Nematoda</taxon>
        <taxon>Chromadorea</taxon>
        <taxon>Rhabditida</taxon>
        <taxon>Tylenchina</taxon>
        <taxon>Panagrolaimomorpha</taxon>
        <taxon>Panagrolaimoidea</taxon>
        <taxon>Panagrolaimidae</taxon>
        <taxon>Panagrellus</taxon>
    </lineage>
</organism>
<reference evidence="2" key="2">
    <citation type="submission" date="2020-10" db="UniProtKB">
        <authorList>
            <consortium name="WormBaseParasite"/>
        </authorList>
    </citation>
    <scope>IDENTIFICATION</scope>
</reference>
<dbReference type="Proteomes" id="UP000492821">
    <property type="component" value="Unassembled WGS sequence"/>
</dbReference>
<dbReference type="AlphaFoldDB" id="A0A7E4ZYT0"/>
<evidence type="ECO:0000313" key="2">
    <source>
        <dbReference type="WBParaSite" id="Pan_g414.t2"/>
    </source>
</evidence>
<keyword evidence="1" id="KW-1185">Reference proteome</keyword>
<accession>A0A7E4ZYT0</accession>
<dbReference type="SUPFAM" id="SSF53756">
    <property type="entry name" value="UDP-Glycosyltransferase/glycogen phosphorylase"/>
    <property type="match status" value="1"/>
</dbReference>
<evidence type="ECO:0000313" key="1">
    <source>
        <dbReference type="Proteomes" id="UP000492821"/>
    </source>
</evidence>
<proteinExistence type="predicted"/>
<reference evidence="1" key="1">
    <citation type="journal article" date="2013" name="Genetics">
        <title>The draft genome and transcriptome of Panagrellus redivivus are shaped by the harsh demands of a free-living lifestyle.</title>
        <authorList>
            <person name="Srinivasan J."/>
            <person name="Dillman A.R."/>
            <person name="Macchietto M.G."/>
            <person name="Heikkinen L."/>
            <person name="Lakso M."/>
            <person name="Fracchia K.M."/>
            <person name="Antoshechkin I."/>
            <person name="Mortazavi A."/>
            <person name="Wong G."/>
            <person name="Sternberg P.W."/>
        </authorList>
    </citation>
    <scope>NUCLEOTIDE SEQUENCE [LARGE SCALE GENOMIC DNA]</scope>
    <source>
        <strain evidence="1">MT8872</strain>
    </source>
</reference>
<name>A0A7E4ZYT0_PANRE</name>
<dbReference type="WBParaSite" id="Pan_g414.t2">
    <property type="protein sequence ID" value="Pan_g414.t2"/>
    <property type="gene ID" value="Pan_g414"/>
</dbReference>